<dbReference type="Gene3D" id="1.10.287.110">
    <property type="entry name" value="DnaJ domain"/>
    <property type="match status" value="1"/>
</dbReference>
<feature type="region of interest" description="Disordered" evidence="6">
    <location>
        <begin position="127"/>
        <end position="146"/>
    </location>
</feature>
<dbReference type="Gene3D" id="3.30.70.330">
    <property type="match status" value="1"/>
</dbReference>
<evidence type="ECO:0000256" key="1">
    <source>
        <dbReference type="ARBA" id="ARBA00004123"/>
    </source>
</evidence>
<dbReference type="CDD" id="cd12429">
    <property type="entry name" value="RRM_DNAJC17"/>
    <property type="match status" value="1"/>
</dbReference>
<dbReference type="GO" id="GO:0005737">
    <property type="term" value="C:cytoplasm"/>
    <property type="evidence" value="ECO:0007669"/>
    <property type="project" value="UniProtKB-SubCell"/>
</dbReference>
<dbReference type="OrthoDB" id="376357at2759"/>
<dbReference type="InterPro" id="IPR036869">
    <property type="entry name" value="J_dom_sf"/>
</dbReference>
<evidence type="ECO:0000256" key="3">
    <source>
        <dbReference type="ARBA" id="ARBA00022490"/>
    </source>
</evidence>
<dbReference type="SUPFAM" id="SSF46565">
    <property type="entry name" value="Chaperone J-domain"/>
    <property type="match status" value="1"/>
</dbReference>
<dbReference type="Pfam" id="PF00226">
    <property type="entry name" value="DnaJ"/>
    <property type="match status" value="1"/>
</dbReference>
<evidence type="ECO:0000256" key="4">
    <source>
        <dbReference type="ARBA" id="ARBA00023186"/>
    </source>
</evidence>
<dbReference type="GO" id="GO:0000390">
    <property type="term" value="P:spliceosomal complex disassembly"/>
    <property type="evidence" value="ECO:0007669"/>
    <property type="project" value="TreeGrafter"/>
</dbReference>
<evidence type="ECO:0000256" key="6">
    <source>
        <dbReference type="SAM" id="MobiDB-lite"/>
    </source>
</evidence>
<comment type="caution">
    <text evidence="8">The sequence shown here is derived from an EMBL/GenBank/DDBJ whole genome shotgun (WGS) entry which is preliminary data.</text>
</comment>
<dbReference type="AlphaFoldDB" id="A0A367IKJ0"/>
<reference evidence="8 9" key="1">
    <citation type="journal article" date="2018" name="G3 (Bethesda)">
        <title>Phylogenetic and Phylogenomic Definition of Rhizopus Species.</title>
        <authorList>
            <person name="Gryganskyi A.P."/>
            <person name="Golan J."/>
            <person name="Dolatabadi S."/>
            <person name="Mondo S."/>
            <person name="Robb S."/>
            <person name="Idnurm A."/>
            <person name="Muszewska A."/>
            <person name="Steczkiewicz K."/>
            <person name="Masonjones S."/>
            <person name="Liao H.L."/>
            <person name="Gajdeczka M.T."/>
            <person name="Anike F."/>
            <person name="Vuek A."/>
            <person name="Anishchenko I.M."/>
            <person name="Voigt K."/>
            <person name="de Hoog G.S."/>
            <person name="Smith M.E."/>
            <person name="Heitman J."/>
            <person name="Vilgalys R."/>
            <person name="Stajich J.E."/>
        </authorList>
    </citation>
    <scope>NUCLEOTIDE SEQUENCE [LARGE SCALE GENOMIC DNA]</scope>
    <source>
        <strain evidence="8 9">LSU 92-RS-03</strain>
    </source>
</reference>
<feature type="non-terminal residue" evidence="8">
    <location>
        <position position="304"/>
    </location>
</feature>
<feature type="compositionally biased region" description="Basic residues" evidence="6">
    <location>
        <begin position="71"/>
        <end position="80"/>
    </location>
</feature>
<name>A0A367IKJ0_RHIST</name>
<keyword evidence="9" id="KW-1185">Reference proteome</keyword>
<dbReference type="InterPro" id="IPR034254">
    <property type="entry name" value="DNAJC17_RRM"/>
</dbReference>
<feature type="compositionally biased region" description="Basic and acidic residues" evidence="6">
    <location>
        <begin position="81"/>
        <end position="104"/>
    </location>
</feature>
<dbReference type="InterPro" id="IPR018253">
    <property type="entry name" value="DnaJ_domain_CS"/>
</dbReference>
<dbReference type="GO" id="GO:0005681">
    <property type="term" value="C:spliceosomal complex"/>
    <property type="evidence" value="ECO:0007669"/>
    <property type="project" value="TreeGrafter"/>
</dbReference>
<dbReference type="PRINTS" id="PR00625">
    <property type="entry name" value="JDOMAIN"/>
</dbReference>
<proteinExistence type="predicted"/>
<evidence type="ECO:0000313" key="9">
    <source>
        <dbReference type="Proteomes" id="UP000253551"/>
    </source>
</evidence>
<dbReference type="PANTHER" id="PTHR44313">
    <property type="entry name" value="DNAJ HOMOLOG SUBFAMILY C MEMBER 17"/>
    <property type="match status" value="1"/>
</dbReference>
<dbReference type="Proteomes" id="UP000253551">
    <property type="component" value="Unassembled WGS sequence"/>
</dbReference>
<dbReference type="STRING" id="4846.A0A367IKJ0"/>
<dbReference type="PROSITE" id="PS50076">
    <property type="entry name" value="DNAJ_2"/>
    <property type="match status" value="1"/>
</dbReference>
<dbReference type="CDD" id="cd06257">
    <property type="entry name" value="DnaJ"/>
    <property type="match status" value="1"/>
</dbReference>
<protein>
    <recommendedName>
        <fullName evidence="7">J domain-containing protein</fullName>
    </recommendedName>
</protein>
<organism evidence="8 9">
    <name type="scientific">Rhizopus stolonifer</name>
    <name type="common">Rhizopus nigricans</name>
    <dbReference type="NCBI Taxonomy" id="4846"/>
    <lineage>
        <taxon>Eukaryota</taxon>
        <taxon>Fungi</taxon>
        <taxon>Fungi incertae sedis</taxon>
        <taxon>Mucoromycota</taxon>
        <taxon>Mucoromycotina</taxon>
        <taxon>Mucoromycetes</taxon>
        <taxon>Mucorales</taxon>
        <taxon>Mucorineae</taxon>
        <taxon>Rhizopodaceae</taxon>
        <taxon>Rhizopus</taxon>
    </lineage>
</organism>
<feature type="region of interest" description="Disordered" evidence="6">
    <location>
        <begin position="62"/>
        <end position="114"/>
    </location>
</feature>
<feature type="domain" description="J" evidence="7">
    <location>
        <begin position="7"/>
        <end position="71"/>
    </location>
</feature>
<gene>
    <name evidence="8" type="ORF">CU098_003526</name>
</gene>
<evidence type="ECO:0000313" key="8">
    <source>
        <dbReference type="EMBL" id="RCH78041.1"/>
    </source>
</evidence>
<comment type="subcellular location">
    <subcellularLocation>
        <location evidence="2">Cytoplasm</location>
    </subcellularLocation>
    <subcellularLocation>
        <location evidence="1">Nucleus</location>
    </subcellularLocation>
</comment>
<dbReference type="InterPro" id="IPR052094">
    <property type="entry name" value="Pre-mRNA-splicing_ERAD"/>
</dbReference>
<dbReference type="PANTHER" id="PTHR44313:SF1">
    <property type="entry name" value="DNAJ HOMOLOG SUBFAMILY C MEMBER 17"/>
    <property type="match status" value="1"/>
</dbReference>
<keyword evidence="3" id="KW-0963">Cytoplasm</keyword>
<dbReference type="EMBL" id="PJQM01007542">
    <property type="protein sequence ID" value="RCH78041.1"/>
    <property type="molecule type" value="Genomic_DNA"/>
</dbReference>
<sequence length="304" mass="35318">MEEREIDYYALLEIEITSTSKEIERAYRKKALKVHPDKNPSPDAAALFHTLTQAYEALTDVSKRNDYDQKHRARQERMKKKNEMDSKRRKAQDDLERRENEAKKAKMNQNQAKAEYEAELARLREEGAKRRQEDWNAESKQKQDELPEATELDCALKFKWKRKKYNFSERDLENMLEPLAKVDTVALSQKKKGSALVVFKTVVDAHGIIMKKDVHPTLYQFESIDWATGKVPALVERMHRAEELKKQAKAAYFNTNDRHTSASGKPLFATNSTHSFFKSNNIPSGKASSSIFDYDYESITLMKM</sequence>
<evidence type="ECO:0000256" key="2">
    <source>
        <dbReference type="ARBA" id="ARBA00004496"/>
    </source>
</evidence>
<dbReference type="InterPro" id="IPR012677">
    <property type="entry name" value="Nucleotide-bd_a/b_plait_sf"/>
</dbReference>
<dbReference type="InterPro" id="IPR001623">
    <property type="entry name" value="DnaJ_domain"/>
</dbReference>
<keyword evidence="4" id="KW-0143">Chaperone</keyword>
<dbReference type="PROSITE" id="PS00636">
    <property type="entry name" value="DNAJ_1"/>
    <property type="match status" value="1"/>
</dbReference>
<dbReference type="SMART" id="SM00271">
    <property type="entry name" value="DnaJ"/>
    <property type="match status" value="1"/>
</dbReference>
<keyword evidence="5" id="KW-0539">Nucleus</keyword>
<accession>A0A367IKJ0</accession>
<feature type="compositionally biased region" description="Basic and acidic residues" evidence="6">
    <location>
        <begin position="127"/>
        <end position="145"/>
    </location>
</feature>
<evidence type="ECO:0000256" key="5">
    <source>
        <dbReference type="ARBA" id="ARBA00023242"/>
    </source>
</evidence>
<evidence type="ECO:0000259" key="7">
    <source>
        <dbReference type="PROSITE" id="PS50076"/>
    </source>
</evidence>